<keyword evidence="5 10" id="KW-0548">Nucleotidyltransferase</keyword>
<dbReference type="InterPro" id="IPR003390">
    <property type="entry name" value="DNA_integrity_scan_DisA_N"/>
</dbReference>
<dbReference type="NCBIfam" id="TIGR00159">
    <property type="entry name" value="diadenylate cyclase CdaA"/>
    <property type="match status" value="1"/>
</dbReference>
<sequence length="275" mass="31115">MLANYFNDFTIIQILISLVDIFLVWFLVYTSLKLLKGTRGIQLVKGIMIIVILKLTFDLIGFKTMSYIINQLVTWGVLAIIIIFQPEIRRTLEHLGRFNIYNIIFNRNNDNSDKQKKSTINTVAETAKHMARRRIGALMVLENKTGLDEYTESGITLDSEISNELIINIFIPNTPLHDGALILSKDRIKAASCFLPLSENKNIENNLGTRHRAAIGLSEITDALIVVVSEETGHISVAFNGSLHQDLKFDEIKSFLDENWLNLKIEKIVGGEKNV</sequence>
<dbReference type="InterPro" id="IPR034701">
    <property type="entry name" value="CdaA"/>
</dbReference>
<comment type="similarity">
    <text evidence="10">Belongs to the adenylate cyclase family. DacA/CdaA subfamily.</text>
</comment>
<feature type="transmembrane region" description="Helical" evidence="10">
    <location>
        <begin position="12"/>
        <end position="31"/>
    </location>
</feature>
<dbReference type="Pfam" id="PF19293">
    <property type="entry name" value="CdaA_N"/>
    <property type="match status" value="1"/>
</dbReference>
<evidence type="ECO:0000256" key="6">
    <source>
        <dbReference type="ARBA" id="ARBA00022741"/>
    </source>
</evidence>
<dbReference type="EC" id="2.7.7.85" evidence="10"/>
<dbReference type="PIRSF" id="PIRSF004793">
    <property type="entry name" value="UCP004793"/>
    <property type="match status" value="1"/>
</dbReference>
<name>A0ABR5TKH7_9BACL</name>
<comment type="caution">
    <text evidence="10">Lacks conserved residue(s) required for the propagation of feature annotation.</text>
</comment>
<dbReference type="PROSITE" id="PS51794">
    <property type="entry name" value="DAC"/>
    <property type="match status" value="1"/>
</dbReference>
<comment type="function">
    <text evidence="10">Catalyzes the condensation of 2 ATP molecules into cyclic di-AMP (c-di-AMP), a second messenger used to regulate differing processes in different bacteria.</text>
</comment>
<reference evidence="12 13" key="1">
    <citation type="submission" date="2016-01" db="EMBL/GenBank/DDBJ databases">
        <authorList>
            <person name="Mitreva M."/>
            <person name="Pepin K.H."/>
            <person name="Mihindukulasuriya K.A."/>
            <person name="Fulton R."/>
            <person name="Fronick C."/>
            <person name="O'Laughlin M."/>
            <person name="Miner T."/>
            <person name="Herter B."/>
            <person name="Rosa B.A."/>
            <person name="Cordes M."/>
            <person name="Tomlinson C."/>
            <person name="Wollam A."/>
            <person name="Palsikar V.B."/>
            <person name="Mardis E.R."/>
            <person name="Wilson R.K."/>
        </authorList>
    </citation>
    <scope>NUCLEOTIDE SEQUENCE [LARGE SCALE GENOMIC DNA]</scope>
    <source>
        <strain evidence="12 13">KA00071</strain>
    </source>
</reference>
<feature type="domain" description="DAC" evidence="11">
    <location>
        <begin position="85"/>
        <end position="249"/>
    </location>
</feature>
<evidence type="ECO:0000256" key="1">
    <source>
        <dbReference type="ARBA" id="ARBA00000877"/>
    </source>
</evidence>
<dbReference type="Proteomes" id="UP000070467">
    <property type="component" value="Unassembled WGS sequence"/>
</dbReference>
<feature type="transmembrane region" description="Helical" evidence="10">
    <location>
        <begin position="68"/>
        <end position="84"/>
    </location>
</feature>
<feature type="transmembrane region" description="Helical" evidence="10">
    <location>
        <begin position="43"/>
        <end position="62"/>
    </location>
</feature>
<dbReference type="RefSeq" id="WP_066131001.1">
    <property type="nucleotide sequence ID" value="NZ_KQ959906.1"/>
</dbReference>
<evidence type="ECO:0000256" key="4">
    <source>
        <dbReference type="ARBA" id="ARBA00022692"/>
    </source>
</evidence>
<evidence type="ECO:0000256" key="7">
    <source>
        <dbReference type="ARBA" id="ARBA00022840"/>
    </source>
</evidence>
<dbReference type="EMBL" id="LSDB01000065">
    <property type="protein sequence ID" value="KXB55710.1"/>
    <property type="molecule type" value="Genomic_DNA"/>
</dbReference>
<gene>
    <name evidence="10" type="primary">dacA</name>
    <name evidence="12" type="ORF">HMPREF1871_01163</name>
</gene>
<dbReference type="HAMAP" id="MF_01499">
    <property type="entry name" value="DacA"/>
    <property type="match status" value="1"/>
</dbReference>
<evidence type="ECO:0000313" key="12">
    <source>
        <dbReference type="EMBL" id="KXB55710.1"/>
    </source>
</evidence>
<evidence type="ECO:0000256" key="10">
    <source>
        <dbReference type="HAMAP-Rule" id="MF_01499"/>
    </source>
</evidence>
<dbReference type="Pfam" id="PF02457">
    <property type="entry name" value="DAC"/>
    <property type="match status" value="1"/>
</dbReference>
<comment type="catalytic activity">
    <reaction evidence="1 10">
        <text>2 ATP = 3',3'-c-di-AMP + 2 diphosphate</text>
        <dbReference type="Rhea" id="RHEA:35655"/>
        <dbReference type="ChEBI" id="CHEBI:30616"/>
        <dbReference type="ChEBI" id="CHEBI:33019"/>
        <dbReference type="ChEBI" id="CHEBI:71500"/>
        <dbReference type="EC" id="2.7.7.85"/>
    </reaction>
</comment>
<accession>A0ABR5TKH7</accession>
<comment type="subunit">
    <text evidence="10">Probably a homodimer.</text>
</comment>
<dbReference type="PANTHER" id="PTHR34185">
    <property type="entry name" value="DIADENYLATE CYCLASE"/>
    <property type="match status" value="1"/>
</dbReference>
<keyword evidence="6 10" id="KW-0547">Nucleotide-binding</keyword>
<dbReference type="InterPro" id="IPR014046">
    <property type="entry name" value="C-di-AMP_synthase"/>
</dbReference>
<proteinExistence type="inferred from homology"/>
<keyword evidence="9 10" id="KW-0472">Membrane</keyword>
<evidence type="ECO:0000256" key="5">
    <source>
        <dbReference type="ARBA" id="ARBA00022695"/>
    </source>
</evidence>
<evidence type="ECO:0000256" key="2">
    <source>
        <dbReference type="ARBA" id="ARBA00022475"/>
    </source>
</evidence>
<evidence type="ECO:0000259" key="11">
    <source>
        <dbReference type="PROSITE" id="PS51794"/>
    </source>
</evidence>
<dbReference type="PANTHER" id="PTHR34185:SF1">
    <property type="entry name" value="DIADENYLATE CYCLASE"/>
    <property type="match status" value="1"/>
</dbReference>
<dbReference type="InterPro" id="IPR045585">
    <property type="entry name" value="CdaA_N"/>
</dbReference>
<evidence type="ECO:0000256" key="3">
    <source>
        <dbReference type="ARBA" id="ARBA00022679"/>
    </source>
</evidence>
<keyword evidence="3 10" id="KW-0808">Transferase</keyword>
<evidence type="ECO:0000313" key="13">
    <source>
        <dbReference type="Proteomes" id="UP000070467"/>
    </source>
</evidence>
<comment type="caution">
    <text evidence="12">The sequence shown here is derived from an EMBL/GenBank/DDBJ whole genome shotgun (WGS) entry which is preliminary data.</text>
</comment>
<keyword evidence="13" id="KW-1185">Reference proteome</keyword>
<keyword evidence="7 10" id="KW-0067">ATP-binding</keyword>
<keyword evidence="2 10" id="KW-1003">Cell membrane</keyword>
<dbReference type="SUPFAM" id="SSF143597">
    <property type="entry name" value="YojJ-like"/>
    <property type="match status" value="1"/>
</dbReference>
<keyword evidence="4 10" id="KW-0812">Transmembrane</keyword>
<keyword evidence="8 10" id="KW-1133">Transmembrane helix</keyword>
<dbReference type="InterPro" id="IPR036888">
    <property type="entry name" value="DNA_integrity_DisA_N_sf"/>
</dbReference>
<protein>
    <recommendedName>
        <fullName evidence="10">Diadenylate cyclase</fullName>
        <shortName evidence="10">DAC</shortName>
        <ecNumber evidence="10">2.7.7.85</ecNumber>
    </recommendedName>
    <alternativeName>
        <fullName evidence="10">Cyclic-di-AMP synthase</fullName>
        <shortName evidence="10">c-di-AMP synthase</shortName>
    </alternativeName>
</protein>
<evidence type="ECO:0000256" key="9">
    <source>
        <dbReference type="ARBA" id="ARBA00023136"/>
    </source>
</evidence>
<dbReference type="Gene3D" id="3.40.1700.10">
    <property type="entry name" value="DNA integrity scanning protein, DisA, N-terminal domain"/>
    <property type="match status" value="1"/>
</dbReference>
<dbReference type="InterPro" id="IPR050338">
    <property type="entry name" value="DisA"/>
</dbReference>
<organism evidence="12 13">
    <name type="scientific">Gemelliphila asaccharolytica</name>
    <dbReference type="NCBI Taxonomy" id="502393"/>
    <lineage>
        <taxon>Bacteria</taxon>
        <taxon>Bacillati</taxon>
        <taxon>Bacillota</taxon>
        <taxon>Bacilli</taxon>
        <taxon>Bacillales</taxon>
        <taxon>Gemellaceae</taxon>
        <taxon>Gemelliphila</taxon>
    </lineage>
</organism>
<evidence type="ECO:0000256" key="8">
    <source>
        <dbReference type="ARBA" id="ARBA00022989"/>
    </source>
</evidence>